<protein>
    <submittedName>
        <fullName evidence="4">Transmembrane protein 210</fullName>
    </submittedName>
</protein>
<evidence type="ECO:0000256" key="1">
    <source>
        <dbReference type="SAM" id="MobiDB-lite"/>
    </source>
</evidence>
<dbReference type="OrthoDB" id="9837148at2759"/>
<reference evidence="4" key="1">
    <citation type="journal article" date="2021" name="Evol. Appl.">
        <title>The genome of the Pyrenean desman and the effects of bottlenecks and inbreeding on the genomic landscape of an endangered species.</title>
        <authorList>
            <person name="Escoda L."/>
            <person name="Castresana J."/>
        </authorList>
    </citation>
    <scope>NUCLEOTIDE SEQUENCE</scope>
    <source>
        <strain evidence="4">IBE-C5619</strain>
    </source>
</reference>
<comment type="caution">
    <text evidence="4">The sequence shown here is derived from an EMBL/GenBank/DDBJ whole genome shotgun (WGS) entry which is preliminary data.</text>
</comment>
<dbReference type="AlphaFoldDB" id="A0A8J6DS25"/>
<gene>
    <name evidence="4" type="ORF">J0S82_018083</name>
</gene>
<feature type="signal peptide" evidence="3">
    <location>
        <begin position="1"/>
        <end position="31"/>
    </location>
</feature>
<evidence type="ECO:0000256" key="2">
    <source>
        <dbReference type="SAM" id="Phobius"/>
    </source>
</evidence>
<evidence type="ECO:0000256" key="3">
    <source>
        <dbReference type="SAM" id="SignalP"/>
    </source>
</evidence>
<sequence>MAPRAQPDCRLLGTPLALIGLSLSLTPAAAAANCDCVLGLSREALIALIVVLAGVSASCFCALVIVAVGVMRSKGWVHPGRRRPLPARPGPQGRLAGLTVLPCRLVGRFGVQQDRMDLRAVHVESRLMDPQLEGCVMPALETQGLVTIDSMTASVTVEDRPASPPPSEQGRAGRD</sequence>
<organism evidence="4 5">
    <name type="scientific">Galemys pyrenaicus</name>
    <name type="common">Iberian desman</name>
    <name type="synonym">Pyrenean desman</name>
    <dbReference type="NCBI Taxonomy" id="202257"/>
    <lineage>
        <taxon>Eukaryota</taxon>
        <taxon>Metazoa</taxon>
        <taxon>Chordata</taxon>
        <taxon>Craniata</taxon>
        <taxon>Vertebrata</taxon>
        <taxon>Euteleostomi</taxon>
        <taxon>Mammalia</taxon>
        <taxon>Eutheria</taxon>
        <taxon>Laurasiatheria</taxon>
        <taxon>Eulipotyphla</taxon>
        <taxon>Talpidae</taxon>
        <taxon>Galemys</taxon>
    </lineage>
</organism>
<dbReference type="Pfam" id="PF15195">
    <property type="entry name" value="TMEM210"/>
    <property type="match status" value="2"/>
</dbReference>
<keyword evidence="2" id="KW-1133">Transmembrane helix</keyword>
<dbReference type="InterPro" id="IPR028123">
    <property type="entry name" value="TMEM210"/>
</dbReference>
<feature type="chain" id="PRO_5035241193" evidence="3">
    <location>
        <begin position="32"/>
        <end position="175"/>
    </location>
</feature>
<dbReference type="Proteomes" id="UP000700334">
    <property type="component" value="Unassembled WGS sequence"/>
</dbReference>
<evidence type="ECO:0000313" key="4">
    <source>
        <dbReference type="EMBL" id="KAG8518604.1"/>
    </source>
</evidence>
<dbReference type="EMBL" id="JAGFMF010011628">
    <property type="protein sequence ID" value="KAG8518604.1"/>
    <property type="molecule type" value="Genomic_DNA"/>
</dbReference>
<keyword evidence="3" id="KW-0732">Signal</keyword>
<dbReference type="PANTHER" id="PTHR39234">
    <property type="entry name" value="TRANSMEMBRANE PROTEIN 210"/>
    <property type="match status" value="1"/>
</dbReference>
<keyword evidence="2 4" id="KW-0812">Transmembrane</keyword>
<feature type="region of interest" description="Disordered" evidence="1">
    <location>
        <begin position="154"/>
        <end position="175"/>
    </location>
</feature>
<dbReference type="PANTHER" id="PTHR39234:SF1">
    <property type="entry name" value="TRANSMEMBRANE PROTEIN 210"/>
    <property type="match status" value="1"/>
</dbReference>
<accession>A0A8J6DS25</accession>
<name>A0A8J6DS25_GALPY</name>
<proteinExistence type="predicted"/>
<keyword evidence="5" id="KW-1185">Reference proteome</keyword>
<keyword evidence="2" id="KW-0472">Membrane</keyword>
<feature type="transmembrane region" description="Helical" evidence="2">
    <location>
        <begin position="44"/>
        <end position="71"/>
    </location>
</feature>
<evidence type="ECO:0000313" key="5">
    <source>
        <dbReference type="Proteomes" id="UP000700334"/>
    </source>
</evidence>